<evidence type="ECO:0000313" key="2">
    <source>
        <dbReference type="EMBL" id="KAL1845386.1"/>
    </source>
</evidence>
<evidence type="ECO:0000313" key="3">
    <source>
        <dbReference type="Proteomes" id="UP001586593"/>
    </source>
</evidence>
<feature type="compositionally biased region" description="Acidic residues" evidence="1">
    <location>
        <begin position="15"/>
        <end position="25"/>
    </location>
</feature>
<feature type="compositionally biased region" description="Gly residues" evidence="1">
    <location>
        <begin position="29"/>
        <end position="46"/>
    </location>
</feature>
<organism evidence="2 3">
    <name type="scientific">Phialemonium thermophilum</name>
    <dbReference type="NCBI Taxonomy" id="223376"/>
    <lineage>
        <taxon>Eukaryota</taxon>
        <taxon>Fungi</taxon>
        <taxon>Dikarya</taxon>
        <taxon>Ascomycota</taxon>
        <taxon>Pezizomycotina</taxon>
        <taxon>Sordariomycetes</taxon>
        <taxon>Sordariomycetidae</taxon>
        <taxon>Cephalothecales</taxon>
        <taxon>Cephalothecaceae</taxon>
        <taxon>Phialemonium</taxon>
    </lineage>
</organism>
<feature type="region of interest" description="Disordered" evidence="1">
    <location>
        <begin position="10"/>
        <end position="50"/>
    </location>
</feature>
<dbReference type="Pfam" id="PF23731">
    <property type="entry name" value="ARM_ECM29_C"/>
    <property type="match status" value="1"/>
</dbReference>
<protein>
    <submittedName>
        <fullName evidence="2">Uncharacterized protein</fullName>
    </submittedName>
</protein>
<sequence length="249" mass="26274">MLGEICGIAGPYLEEGGEDDDDMDIDTPGHGGGGGGGGGGGRGGGAAADLRGETTRAAVEAIARGYNRQKMRADALAELERVAVALQYRDPRKLLPGDDDEHVLLTGDDVAKPFLAAPRFEALRRTFWYGCAAEVMQDAAAAKGAESSLSSSRGKVRIVAVLRWFLATLDLDVAAAGHGTEEQRMARADAVAAVLRLGKACGGLQAGEQEGEKAELVRELRSGVEEARKGDRSLEVQKRWKVCLELLEG</sequence>
<dbReference type="EMBL" id="JAZHXJ010001114">
    <property type="protein sequence ID" value="KAL1845386.1"/>
    <property type="molecule type" value="Genomic_DNA"/>
</dbReference>
<evidence type="ECO:0000256" key="1">
    <source>
        <dbReference type="SAM" id="MobiDB-lite"/>
    </source>
</evidence>
<keyword evidence="3" id="KW-1185">Reference proteome</keyword>
<proteinExistence type="predicted"/>
<gene>
    <name evidence="2" type="ORF">VTK73DRAFT_593</name>
</gene>
<reference evidence="2 3" key="1">
    <citation type="journal article" date="2024" name="Commun. Biol.">
        <title>Comparative genomic analysis of thermophilic fungi reveals convergent evolutionary adaptations and gene losses.</title>
        <authorList>
            <person name="Steindorff A.S."/>
            <person name="Aguilar-Pontes M.V."/>
            <person name="Robinson A.J."/>
            <person name="Andreopoulos B."/>
            <person name="LaButti K."/>
            <person name="Kuo A."/>
            <person name="Mondo S."/>
            <person name="Riley R."/>
            <person name="Otillar R."/>
            <person name="Haridas S."/>
            <person name="Lipzen A."/>
            <person name="Grimwood J."/>
            <person name="Schmutz J."/>
            <person name="Clum A."/>
            <person name="Reid I.D."/>
            <person name="Moisan M.C."/>
            <person name="Butler G."/>
            <person name="Nguyen T.T.M."/>
            <person name="Dewar K."/>
            <person name="Conant G."/>
            <person name="Drula E."/>
            <person name="Henrissat B."/>
            <person name="Hansel C."/>
            <person name="Singer S."/>
            <person name="Hutchinson M.I."/>
            <person name="de Vries R.P."/>
            <person name="Natvig D.O."/>
            <person name="Powell A.J."/>
            <person name="Tsang A."/>
            <person name="Grigoriev I.V."/>
        </authorList>
    </citation>
    <scope>NUCLEOTIDE SEQUENCE [LARGE SCALE GENOMIC DNA]</scope>
    <source>
        <strain evidence="2 3">ATCC 24622</strain>
    </source>
</reference>
<accession>A0ABR3VUM2</accession>
<dbReference type="Proteomes" id="UP001586593">
    <property type="component" value="Unassembled WGS sequence"/>
</dbReference>
<comment type="caution">
    <text evidence="2">The sequence shown here is derived from an EMBL/GenBank/DDBJ whole genome shotgun (WGS) entry which is preliminary data.</text>
</comment>
<name>A0ABR3VUM2_9PEZI</name>